<keyword evidence="3" id="KW-1185">Reference proteome</keyword>
<reference evidence="3" key="1">
    <citation type="submission" date="2019-11" db="EMBL/GenBank/DDBJ databases">
        <title>Isolation and characterization of two novel species in the genus Thiomicrorhabdus.</title>
        <authorList>
            <person name="Mochizuki J."/>
            <person name="Kojima H."/>
            <person name="Fukui M."/>
        </authorList>
    </citation>
    <scope>NUCLEOTIDE SEQUENCE [LARGE SCALE GENOMIC DNA]</scope>
    <source>
        <strain evidence="3">AkT22</strain>
    </source>
</reference>
<dbReference type="Gene3D" id="1.20.120.1870">
    <property type="entry name" value="Fic/DOC protein, Fido domain"/>
    <property type="match status" value="1"/>
</dbReference>
<dbReference type="SUPFAM" id="SSF140931">
    <property type="entry name" value="Fic-like"/>
    <property type="match status" value="1"/>
</dbReference>
<feature type="domain" description="Fido" evidence="1">
    <location>
        <begin position="201"/>
        <end position="319"/>
    </location>
</feature>
<dbReference type="Proteomes" id="UP000501466">
    <property type="component" value="Chromosome"/>
</dbReference>
<protein>
    <submittedName>
        <fullName evidence="2">Cytochrome c</fullName>
    </submittedName>
</protein>
<dbReference type="PANTHER" id="PTHR35810:SF1">
    <property type="entry name" value="CYTOPLASMIC PROTEIN"/>
    <property type="match status" value="1"/>
</dbReference>
<accession>A0A6F8PRB7</accession>
<evidence type="ECO:0000313" key="2">
    <source>
        <dbReference type="EMBL" id="BBP44626.1"/>
    </source>
</evidence>
<dbReference type="RefSeq" id="WP_173292330.1">
    <property type="nucleotide sequence ID" value="NZ_AP021888.1"/>
</dbReference>
<evidence type="ECO:0000259" key="1">
    <source>
        <dbReference type="PROSITE" id="PS51459"/>
    </source>
</evidence>
<sequence length="327" mass="37108">MNLVEIFKTDDEQVNLQVSLEQDTVWLNRQQLSVLFDRDIKTIGKHIANVFKDGELEKNSVVAKFATTAEDGKTYQTEHYNLDVIISVGYRVKSQRGVQFRKWATSVLNQYLVQGYALNEIRLQERNIEFKQAIDLLSATLTNQSLVSNDGQAVLNVIHDYAHCWSLLQGYDEQSLVDNKTPQSQMLSIDYKDALKAIEVLKKELIAKGEATTLFGQIRGPGLASALKTIEQGFGDELFYPNVASRAAHLLYFIIKNHPLADGNKRSGSFLFLWYLRLNQPFLAKPVARLINNNTLVALALLVAESKPEQKELMIRLVEHFLPLKQN</sequence>
<dbReference type="InterPro" id="IPR036597">
    <property type="entry name" value="Fido-like_dom_sf"/>
</dbReference>
<evidence type="ECO:0000313" key="3">
    <source>
        <dbReference type="Proteomes" id="UP000501466"/>
    </source>
</evidence>
<name>A0A6F8PRB7_9GAMM</name>
<dbReference type="InterPro" id="IPR053737">
    <property type="entry name" value="Type_II_TA_Toxin"/>
</dbReference>
<proteinExistence type="predicted"/>
<gene>
    <name evidence="2" type="ORF">THMIRHAT_23720</name>
</gene>
<dbReference type="InterPro" id="IPR003812">
    <property type="entry name" value="Fido"/>
</dbReference>
<organism evidence="2 3">
    <name type="scientific">Thiosulfativibrio zosterae</name>
    <dbReference type="NCBI Taxonomy" id="2675053"/>
    <lineage>
        <taxon>Bacteria</taxon>
        <taxon>Pseudomonadati</taxon>
        <taxon>Pseudomonadota</taxon>
        <taxon>Gammaproteobacteria</taxon>
        <taxon>Thiotrichales</taxon>
        <taxon>Piscirickettsiaceae</taxon>
        <taxon>Thiosulfativibrio</taxon>
    </lineage>
</organism>
<dbReference type="PROSITE" id="PS51459">
    <property type="entry name" value="FIDO"/>
    <property type="match status" value="1"/>
</dbReference>
<dbReference type="AlphaFoldDB" id="A0A6F8PRB7"/>
<dbReference type="Pfam" id="PF13310">
    <property type="entry name" value="Virulence_RhuM"/>
    <property type="match status" value="1"/>
</dbReference>
<dbReference type="KEGG" id="tzo:THMIRHAT_23720"/>
<dbReference type="EMBL" id="AP021888">
    <property type="protein sequence ID" value="BBP44626.1"/>
    <property type="molecule type" value="Genomic_DNA"/>
</dbReference>
<dbReference type="PANTHER" id="PTHR35810">
    <property type="entry name" value="CYTOPLASMIC PROTEIN-RELATED"/>
    <property type="match status" value="1"/>
</dbReference>
<dbReference type="Pfam" id="PF02661">
    <property type="entry name" value="Fic"/>
    <property type="match status" value="1"/>
</dbReference>
<dbReference type="InterPro" id="IPR011204">
    <property type="entry name" value="Virulence_RhuM-like"/>
</dbReference>